<accession>A0ABR4AXK3</accession>
<reference evidence="3 4" key="1">
    <citation type="submission" date="2024-09" db="EMBL/GenBank/DDBJ databases">
        <title>Rethinking Asexuality: The Enigmatic Case of Functional Sexual Genes in Lepraria (Stereocaulaceae).</title>
        <authorList>
            <person name="Doellman M."/>
            <person name="Sun Y."/>
            <person name="Barcenas-Pena A."/>
            <person name="Lumbsch H.T."/>
            <person name="Grewe F."/>
        </authorList>
    </citation>
    <scope>NUCLEOTIDE SEQUENCE [LARGE SCALE GENOMIC DNA]</scope>
    <source>
        <strain evidence="3 4">Grewe 0041</strain>
    </source>
</reference>
<organism evidence="3 4">
    <name type="scientific">Lepraria finkii</name>
    <dbReference type="NCBI Taxonomy" id="1340010"/>
    <lineage>
        <taxon>Eukaryota</taxon>
        <taxon>Fungi</taxon>
        <taxon>Dikarya</taxon>
        <taxon>Ascomycota</taxon>
        <taxon>Pezizomycotina</taxon>
        <taxon>Lecanoromycetes</taxon>
        <taxon>OSLEUM clade</taxon>
        <taxon>Lecanoromycetidae</taxon>
        <taxon>Lecanorales</taxon>
        <taxon>Lecanorineae</taxon>
        <taxon>Stereocaulaceae</taxon>
        <taxon>Lepraria</taxon>
    </lineage>
</organism>
<feature type="compositionally biased region" description="Low complexity" evidence="1">
    <location>
        <begin position="276"/>
        <end position="291"/>
    </location>
</feature>
<name>A0ABR4AXK3_9LECA</name>
<evidence type="ECO:0000313" key="3">
    <source>
        <dbReference type="EMBL" id="KAL2050398.1"/>
    </source>
</evidence>
<protein>
    <recommendedName>
        <fullName evidence="2">Oxidoreductase acuF-like C2H2 type zinc-finger domain-containing protein</fullName>
    </recommendedName>
</protein>
<feature type="region of interest" description="Disordered" evidence="1">
    <location>
        <begin position="312"/>
        <end position="334"/>
    </location>
</feature>
<feature type="domain" description="Oxidoreductase acuF-like C2H2 type zinc-finger" evidence="2">
    <location>
        <begin position="344"/>
        <end position="370"/>
    </location>
</feature>
<gene>
    <name evidence="3" type="ORF">ABVK25_009370</name>
</gene>
<dbReference type="PANTHER" id="PTHR35391">
    <property type="entry name" value="C2H2-TYPE DOMAIN-CONTAINING PROTEIN-RELATED"/>
    <property type="match status" value="1"/>
</dbReference>
<comment type="caution">
    <text evidence="3">The sequence shown here is derived from an EMBL/GenBank/DDBJ whole genome shotgun (WGS) entry which is preliminary data.</text>
</comment>
<evidence type="ECO:0000313" key="4">
    <source>
        <dbReference type="Proteomes" id="UP001590951"/>
    </source>
</evidence>
<proteinExistence type="predicted"/>
<feature type="compositionally biased region" description="Polar residues" evidence="1">
    <location>
        <begin position="248"/>
        <end position="257"/>
    </location>
</feature>
<evidence type="ECO:0000259" key="2">
    <source>
        <dbReference type="Pfam" id="PF26082"/>
    </source>
</evidence>
<dbReference type="Proteomes" id="UP001590951">
    <property type="component" value="Unassembled WGS sequence"/>
</dbReference>
<dbReference type="InterPro" id="IPR058925">
    <property type="entry name" value="zf-C2H2_AcuF"/>
</dbReference>
<keyword evidence="4" id="KW-1185">Reference proteome</keyword>
<evidence type="ECO:0000256" key="1">
    <source>
        <dbReference type="SAM" id="MobiDB-lite"/>
    </source>
</evidence>
<feature type="compositionally biased region" description="Basic and acidic residues" evidence="1">
    <location>
        <begin position="261"/>
        <end position="275"/>
    </location>
</feature>
<feature type="region of interest" description="Disordered" evidence="1">
    <location>
        <begin position="244"/>
        <end position="293"/>
    </location>
</feature>
<dbReference type="EMBL" id="JBHFEH010000048">
    <property type="protein sequence ID" value="KAL2050398.1"/>
    <property type="molecule type" value="Genomic_DNA"/>
</dbReference>
<dbReference type="Pfam" id="PF26082">
    <property type="entry name" value="zf-C2H2_AcuF"/>
    <property type="match status" value="1"/>
</dbReference>
<sequence>MTFPDVKFRVILKINTRCTMSCSNVPPQIAPKAHACFGRFNELCRLLTESDRSARPILVDQLGRFKIWAGNIGAFQELPTPSSLDYRLSEAPKVALQVAKLLDDLDKTLQEVLSIISGDRPNRVSSSIDAGTDYGVSTGNVDETASVSSDQSQPSSELEGLLWCLGDTVTSLFRISVFIQRVTSRDRHAKITKAQGEPFDAQFDIDHVGGKFPLLRKTDWLEQRMGKAITQRRQYLRYCRQQHDKLHTQPTSTNTFEDATENQKRPAGTKERGERSSQAAKSQSQSIKAPSTHAVATVFTSRINDLDSLKDLSDEAHSETSSVTSTNEHHNSGKFRLPSLPEEAVECPYCVDPQLIKNRQAWKEHVLRDLRPYLCTFEECDMKMFADRDTWFNHELRHHRIEWFCPFCTDTPLQSLESFESHLQSCHAQKVTTKHITALAEVCQRSINKFSPQDCLFCDEWSTELRNANPELSEESKVVTPAQLQHHIGSHMEQLALFSLPRDDGDVAYLTGVAAGRVLSPSLEQLSLGGEIPSPRLQRRVSNRRERLL</sequence>
<dbReference type="PANTHER" id="PTHR35391:SF7">
    <property type="entry name" value="C2H2-TYPE DOMAIN-CONTAINING PROTEIN"/>
    <property type="match status" value="1"/>
</dbReference>